<evidence type="ECO:0000313" key="1">
    <source>
        <dbReference type="EMBL" id="QCO55227.1"/>
    </source>
</evidence>
<reference evidence="1 2" key="1">
    <citation type="submission" date="2019-05" db="EMBL/GenBank/DDBJ databases">
        <title>Pseudorhodobacter turbinis sp. nov., isolated from the gut of the Korean turban shell.</title>
        <authorList>
            <person name="Jeong Y.-S."/>
            <person name="Kang W.-R."/>
            <person name="Bae J.-W."/>
        </authorList>
    </citation>
    <scope>NUCLEOTIDE SEQUENCE [LARGE SCALE GENOMIC DNA]</scope>
    <source>
        <strain evidence="1 2">S12M18</strain>
    </source>
</reference>
<dbReference type="InterPro" id="IPR007495">
    <property type="entry name" value="NqrM"/>
</dbReference>
<accession>A0A4P8EEP3</accession>
<sequence length="55" mass="5672">MDILLGFCIILLPIGGLGLGMLFGRGPVKGSCGGMSCIKDVACEGCPKRNSRSQT</sequence>
<gene>
    <name evidence="1" type="primary">nqrM</name>
    <name evidence="1" type="ORF">EOK75_05215</name>
</gene>
<proteinExistence type="predicted"/>
<dbReference type="Proteomes" id="UP000298631">
    <property type="component" value="Chromosome"/>
</dbReference>
<name>A0A4P8EEP3_9RHOB</name>
<dbReference type="EMBL" id="CP039964">
    <property type="protein sequence ID" value="QCO55227.1"/>
    <property type="molecule type" value="Genomic_DNA"/>
</dbReference>
<dbReference type="AlphaFoldDB" id="A0A4P8EEP3"/>
<evidence type="ECO:0000313" key="2">
    <source>
        <dbReference type="Proteomes" id="UP000298631"/>
    </source>
</evidence>
<dbReference type="Pfam" id="PF04400">
    <property type="entry name" value="NqrM"/>
    <property type="match status" value="1"/>
</dbReference>
<protein>
    <submittedName>
        <fullName evidence="1">(Na+)-NQR maturation NqrM</fullName>
    </submittedName>
</protein>
<dbReference type="KEGG" id="pseb:EOK75_05215"/>
<organism evidence="1 2">
    <name type="scientific">Pseudorhodobacter turbinis</name>
    <dbReference type="NCBI Taxonomy" id="2500533"/>
    <lineage>
        <taxon>Bacteria</taxon>
        <taxon>Pseudomonadati</taxon>
        <taxon>Pseudomonadota</taxon>
        <taxon>Alphaproteobacteria</taxon>
        <taxon>Rhodobacterales</taxon>
        <taxon>Paracoccaceae</taxon>
        <taxon>Pseudorhodobacter</taxon>
    </lineage>
</organism>
<keyword evidence="2" id="KW-1185">Reference proteome</keyword>